<organism evidence="1 2">
    <name type="scientific">Austropuccinia psidii MF-1</name>
    <dbReference type="NCBI Taxonomy" id="1389203"/>
    <lineage>
        <taxon>Eukaryota</taxon>
        <taxon>Fungi</taxon>
        <taxon>Dikarya</taxon>
        <taxon>Basidiomycota</taxon>
        <taxon>Pucciniomycotina</taxon>
        <taxon>Pucciniomycetes</taxon>
        <taxon>Pucciniales</taxon>
        <taxon>Sphaerophragmiaceae</taxon>
        <taxon>Austropuccinia</taxon>
    </lineage>
</organism>
<dbReference type="SUPFAM" id="SSF56672">
    <property type="entry name" value="DNA/RNA polymerases"/>
    <property type="match status" value="1"/>
</dbReference>
<dbReference type="InterPro" id="IPR043502">
    <property type="entry name" value="DNA/RNA_pol_sf"/>
</dbReference>
<sequence>MHPLGILESAMIFPHHEGSIRLKVEFFVMNNCTSQHFILGNDYLNIYGIDINSHKDIYFTIGKNKRQKFAFPLEKGEISVIRQVEDEDKETFVADKLIEVQKSPELTLKMKEDIIEILFQYIEAFAADNEPLSGIKGHEVDIIIKVESLYPPLSKRKSYPACPRAREASKTYINKLIKLGVLKKFAHNEDVEVTTPLFISRNNNKSRMVGDFRSLNNYTISEKTPIP</sequence>
<evidence type="ECO:0000313" key="2">
    <source>
        <dbReference type="Proteomes" id="UP000765509"/>
    </source>
</evidence>
<evidence type="ECO:0000313" key="1">
    <source>
        <dbReference type="EMBL" id="MBW0463523.1"/>
    </source>
</evidence>
<dbReference type="Gene3D" id="3.10.10.10">
    <property type="entry name" value="HIV Type 1 Reverse Transcriptase, subunit A, domain 1"/>
    <property type="match status" value="1"/>
</dbReference>
<protein>
    <submittedName>
        <fullName evidence="1">Uncharacterized protein</fullName>
    </submittedName>
</protein>
<proteinExistence type="predicted"/>
<comment type="caution">
    <text evidence="1">The sequence shown here is derived from an EMBL/GenBank/DDBJ whole genome shotgun (WGS) entry which is preliminary data.</text>
</comment>
<keyword evidence="2" id="KW-1185">Reference proteome</keyword>
<accession>A0A9Q3GDD1</accession>
<dbReference type="EMBL" id="AVOT02000573">
    <property type="protein sequence ID" value="MBW0463523.1"/>
    <property type="molecule type" value="Genomic_DNA"/>
</dbReference>
<dbReference type="OrthoDB" id="6784012at2759"/>
<reference evidence="1" key="1">
    <citation type="submission" date="2021-03" db="EMBL/GenBank/DDBJ databases">
        <title>Draft genome sequence of rust myrtle Austropuccinia psidii MF-1, a brazilian biotype.</title>
        <authorList>
            <person name="Quecine M.C."/>
            <person name="Pachon D.M.R."/>
            <person name="Bonatelli M.L."/>
            <person name="Correr F.H."/>
            <person name="Franceschini L.M."/>
            <person name="Leite T.F."/>
            <person name="Margarido G.R.A."/>
            <person name="Almeida C.A."/>
            <person name="Ferrarezi J.A."/>
            <person name="Labate C.A."/>
        </authorList>
    </citation>
    <scope>NUCLEOTIDE SEQUENCE</scope>
    <source>
        <strain evidence="1">MF-1</strain>
    </source>
</reference>
<dbReference type="Proteomes" id="UP000765509">
    <property type="component" value="Unassembled WGS sequence"/>
</dbReference>
<dbReference type="AlphaFoldDB" id="A0A9Q3GDD1"/>
<gene>
    <name evidence="1" type="ORF">O181_003238</name>
</gene>
<name>A0A9Q3GDD1_9BASI</name>